<sequence>MLYYQEQRSVEMKIAKSSILTLITYFIIFLLPSVLNTFINLGASFIWVETVDYLLGAVILSFISFKTNEINRIESNRGSLFRALLWGIIGTALVILIQFAISYLTLVLGKNPTSANTATLVTLAKTNPFFILAITVGAPIMEELVFRKVLFGNLSALLGLTSNLGFTIMAIISSLAFAFMHNDGHIFLYAAIGLLFCWLYKKTGRIQSSMIAHILMNAVVVLPLFLK</sequence>
<evidence type="ECO:0000313" key="4">
    <source>
        <dbReference type="EMBL" id="KRN94440.1"/>
    </source>
</evidence>
<name>A0A0R2KY52_9LACO</name>
<dbReference type="GO" id="GO:0004175">
    <property type="term" value="F:endopeptidase activity"/>
    <property type="evidence" value="ECO:0007669"/>
    <property type="project" value="UniProtKB-ARBA"/>
</dbReference>
<dbReference type="GO" id="GO:0080120">
    <property type="term" value="P:CAAX-box protein maturation"/>
    <property type="evidence" value="ECO:0007669"/>
    <property type="project" value="UniProtKB-ARBA"/>
</dbReference>
<gene>
    <name evidence="4" type="ORF">IV81_GL001364</name>
</gene>
<accession>A0A0R2KY52</accession>
<feature type="transmembrane region" description="Helical" evidence="2">
    <location>
        <begin position="157"/>
        <end position="180"/>
    </location>
</feature>
<comment type="caution">
    <text evidence="4">The sequence shown here is derived from an EMBL/GenBank/DDBJ whole genome shotgun (WGS) entry which is preliminary data.</text>
</comment>
<dbReference type="InterPro" id="IPR052710">
    <property type="entry name" value="CAAX_protease"/>
</dbReference>
<keyword evidence="2" id="KW-0472">Membrane</keyword>
<feature type="transmembrane region" description="Helical" evidence="2">
    <location>
        <begin position="84"/>
        <end position="108"/>
    </location>
</feature>
<protein>
    <submittedName>
        <fullName evidence="4">Metal-dependent membrane protease</fullName>
    </submittedName>
</protein>
<dbReference type="AlphaFoldDB" id="A0A0R2KY52"/>
<feature type="transmembrane region" description="Helical" evidence="2">
    <location>
        <begin position="20"/>
        <end position="39"/>
    </location>
</feature>
<comment type="similarity">
    <text evidence="1">Belongs to the UPF0177 family.</text>
</comment>
<dbReference type="STRING" id="331679.IV81_GL001364"/>
<proteinExistence type="inferred from homology"/>
<keyword evidence="2" id="KW-0812">Transmembrane</keyword>
<feature type="transmembrane region" description="Helical" evidence="2">
    <location>
        <begin position="45"/>
        <end position="63"/>
    </location>
</feature>
<reference evidence="4 5" key="1">
    <citation type="journal article" date="2015" name="Genome Announc.">
        <title>Expanding the biotechnology potential of lactobacilli through comparative genomics of 213 strains and associated genera.</title>
        <authorList>
            <person name="Sun Z."/>
            <person name="Harris H.M."/>
            <person name="McCann A."/>
            <person name="Guo C."/>
            <person name="Argimon S."/>
            <person name="Zhang W."/>
            <person name="Yang X."/>
            <person name="Jeffery I.B."/>
            <person name="Cooney J.C."/>
            <person name="Kagawa T.F."/>
            <person name="Liu W."/>
            <person name="Song Y."/>
            <person name="Salvetti E."/>
            <person name="Wrobel A."/>
            <person name="Rasinkangas P."/>
            <person name="Parkhill J."/>
            <person name="Rea M.C."/>
            <person name="O'Sullivan O."/>
            <person name="Ritari J."/>
            <person name="Douillard F.P."/>
            <person name="Paul Ross R."/>
            <person name="Yang R."/>
            <person name="Briner A.E."/>
            <person name="Felis G.E."/>
            <person name="de Vos W.M."/>
            <person name="Barrangou R."/>
            <person name="Klaenhammer T.R."/>
            <person name="Caufield P.W."/>
            <person name="Cui Y."/>
            <person name="Zhang H."/>
            <person name="O'Toole P.W."/>
        </authorList>
    </citation>
    <scope>NUCLEOTIDE SEQUENCE [LARGE SCALE GENOMIC DNA]</scope>
    <source>
        <strain evidence="4 5">DSM 18001</strain>
    </source>
</reference>
<dbReference type="PANTHER" id="PTHR36435:SF6">
    <property type="entry name" value="ABORTIVE INFECTION PROTEIN"/>
    <property type="match status" value="1"/>
</dbReference>
<evidence type="ECO:0000259" key="3">
    <source>
        <dbReference type="Pfam" id="PF02517"/>
    </source>
</evidence>
<feature type="transmembrane region" description="Helical" evidence="2">
    <location>
        <begin position="208"/>
        <end position="226"/>
    </location>
</feature>
<organism evidence="4 5">
    <name type="scientific">Pediococcus stilesii</name>
    <dbReference type="NCBI Taxonomy" id="331679"/>
    <lineage>
        <taxon>Bacteria</taxon>
        <taxon>Bacillati</taxon>
        <taxon>Bacillota</taxon>
        <taxon>Bacilli</taxon>
        <taxon>Lactobacillales</taxon>
        <taxon>Lactobacillaceae</taxon>
        <taxon>Pediococcus</taxon>
    </lineage>
</organism>
<keyword evidence="4" id="KW-0645">Protease</keyword>
<dbReference type="PANTHER" id="PTHR36435">
    <property type="entry name" value="SLR1288 PROTEIN"/>
    <property type="match status" value="1"/>
</dbReference>
<evidence type="ECO:0000256" key="1">
    <source>
        <dbReference type="ARBA" id="ARBA00009067"/>
    </source>
</evidence>
<dbReference type="PATRIC" id="fig|331679.3.peg.1396"/>
<keyword evidence="4" id="KW-0378">Hydrolase</keyword>
<evidence type="ECO:0000313" key="5">
    <source>
        <dbReference type="Proteomes" id="UP000051859"/>
    </source>
</evidence>
<dbReference type="InterPro" id="IPR003675">
    <property type="entry name" value="Rce1/LyrA-like_dom"/>
</dbReference>
<dbReference type="Proteomes" id="UP000051859">
    <property type="component" value="Unassembled WGS sequence"/>
</dbReference>
<keyword evidence="5" id="KW-1185">Reference proteome</keyword>
<feature type="transmembrane region" description="Helical" evidence="2">
    <location>
        <begin position="186"/>
        <end position="201"/>
    </location>
</feature>
<dbReference type="EMBL" id="JQBX01000005">
    <property type="protein sequence ID" value="KRN94440.1"/>
    <property type="molecule type" value="Genomic_DNA"/>
</dbReference>
<feature type="domain" description="CAAX prenyl protease 2/Lysostaphin resistance protein A-like" evidence="3">
    <location>
        <begin position="128"/>
        <end position="219"/>
    </location>
</feature>
<dbReference type="GO" id="GO:0006508">
    <property type="term" value="P:proteolysis"/>
    <property type="evidence" value="ECO:0007669"/>
    <property type="project" value="UniProtKB-KW"/>
</dbReference>
<dbReference type="Pfam" id="PF02517">
    <property type="entry name" value="Rce1-like"/>
    <property type="match status" value="1"/>
</dbReference>
<evidence type="ECO:0000256" key="2">
    <source>
        <dbReference type="SAM" id="Phobius"/>
    </source>
</evidence>
<keyword evidence="2" id="KW-1133">Transmembrane helix</keyword>